<keyword evidence="2" id="KW-0949">S-adenosyl-L-methionine</keyword>
<evidence type="ECO:0000256" key="6">
    <source>
        <dbReference type="ARBA" id="ARBA00047941"/>
    </source>
</evidence>
<evidence type="ECO:0000259" key="9">
    <source>
        <dbReference type="Pfam" id="PF13847"/>
    </source>
</evidence>
<accession>A0A919MYV1</accession>
<dbReference type="InterPro" id="IPR025714">
    <property type="entry name" value="Methyltranfer_dom"/>
</dbReference>
<dbReference type="Proteomes" id="UP000636960">
    <property type="component" value="Unassembled WGS sequence"/>
</dbReference>
<sequence>MTEPVTASCCATGTATGTAGGDGAAIREQVRARYADAATRAAEGAQCGNEQLYGDQERGELPEAALRASLGCGNPLRVADLNPGETVLDLGSGGGIDVLLSARRVGSTGKAHGLDMTDEMLDLARRNAAEAGATNVEFHKGHIEDIPLPDASVDVVISNCVINLSADKPAVFAEMHRVLRPGGRIGISDVVAEDHLTPEQRGVVGDWSACIAGALSRTEYLDGLVAAGFTEASVEFTGAYADSMHAAIIRARRP</sequence>
<protein>
    <recommendedName>
        <fullName evidence="5">Arsenite methyltransferase</fullName>
        <ecNumber evidence="4">2.1.1.137</ecNumber>
    </recommendedName>
</protein>
<name>A0A919MYV1_9ACTN</name>
<evidence type="ECO:0000256" key="5">
    <source>
        <dbReference type="ARBA" id="ARBA00034545"/>
    </source>
</evidence>
<comment type="caution">
    <text evidence="10">The sequence shown here is derived from an EMBL/GenBank/DDBJ whole genome shotgun (WGS) entry which is preliminary data.</text>
</comment>
<organism evidence="10 11">
    <name type="scientific">Paractinoplanes rishiriensis</name>
    <dbReference type="NCBI Taxonomy" id="1050105"/>
    <lineage>
        <taxon>Bacteria</taxon>
        <taxon>Bacillati</taxon>
        <taxon>Actinomycetota</taxon>
        <taxon>Actinomycetes</taxon>
        <taxon>Micromonosporales</taxon>
        <taxon>Micromonosporaceae</taxon>
        <taxon>Paractinoplanes</taxon>
    </lineage>
</organism>
<dbReference type="Pfam" id="PF13847">
    <property type="entry name" value="Methyltransf_31"/>
    <property type="match status" value="1"/>
</dbReference>
<feature type="domain" description="Methyltransferase" evidence="9">
    <location>
        <begin position="82"/>
        <end position="199"/>
    </location>
</feature>
<dbReference type="InterPro" id="IPR026669">
    <property type="entry name" value="Arsenite_MeTrfase-like"/>
</dbReference>
<proteinExistence type="inferred from homology"/>
<comment type="catalytic activity">
    <reaction evidence="8">
        <text>arsenic triglutathione + 3 [thioredoxin]-dithiol + 3 S-adenosyl-L-methionine = trimethylarsine + 3 [thioredoxin]-disulfide + 3 glutathione + 3 S-adenosyl-L-homocysteine + 3 H(+)</text>
        <dbReference type="Rhea" id="RHEA:69432"/>
        <dbReference type="Rhea" id="RHEA-COMP:10698"/>
        <dbReference type="Rhea" id="RHEA-COMP:10700"/>
        <dbReference type="ChEBI" id="CHEBI:15378"/>
        <dbReference type="ChEBI" id="CHEBI:27130"/>
        <dbReference type="ChEBI" id="CHEBI:29950"/>
        <dbReference type="ChEBI" id="CHEBI:50058"/>
        <dbReference type="ChEBI" id="CHEBI:57856"/>
        <dbReference type="ChEBI" id="CHEBI:57925"/>
        <dbReference type="ChEBI" id="CHEBI:59789"/>
        <dbReference type="ChEBI" id="CHEBI:183640"/>
        <dbReference type="EC" id="2.1.1.137"/>
    </reaction>
</comment>
<evidence type="ECO:0000256" key="1">
    <source>
        <dbReference type="ARBA" id="ARBA00022679"/>
    </source>
</evidence>
<dbReference type="NCBIfam" id="NF008823">
    <property type="entry name" value="PRK11873.1"/>
    <property type="match status" value="1"/>
</dbReference>
<dbReference type="InterPro" id="IPR029063">
    <property type="entry name" value="SAM-dependent_MTases_sf"/>
</dbReference>
<comment type="catalytic activity">
    <reaction evidence="6">
        <text>arsenic triglutathione + [thioredoxin]-dithiol + S-adenosyl-L-methionine + 2 H2O = methylarsonous acid + [thioredoxin]-disulfide + 3 glutathione + S-adenosyl-L-homocysteine + H(+)</text>
        <dbReference type="Rhea" id="RHEA:69460"/>
        <dbReference type="Rhea" id="RHEA-COMP:10698"/>
        <dbReference type="Rhea" id="RHEA-COMP:10700"/>
        <dbReference type="ChEBI" id="CHEBI:15377"/>
        <dbReference type="ChEBI" id="CHEBI:15378"/>
        <dbReference type="ChEBI" id="CHEBI:17826"/>
        <dbReference type="ChEBI" id="CHEBI:29950"/>
        <dbReference type="ChEBI" id="CHEBI:50058"/>
        <dbReference type="ChEBI" id="CHEBI:57856"/>
        <dbReference type="ChEBI" id="CHEBI:57925"/>
        <dbReference type="ChEBI" id="CHEBI:59789"/>
        <dbReference type="ChEBI" id="CHEBI:183640"/>
        <dbReference type="EC" id="2.1.1.137"/>
    </reaction>
</comment>
<evidence type="ECO:0000313" key="11">
    <source>
        <dbReference type="Proteomes" id="UP000636960"/>
    </source>
</evidence>
<evidence type="ECO:0000256" key="8">
    <source>
        <dbReference type="ARBA" id="ARBA00048428"/>
    </source>
</evidence>
<dbReference type="PANTHER" id="PTHR43675:SF8">
    <property type="entry name" value="ARSENITE METHYLTRANSFERASE"/>
    <property type="match status" value="1"/>
</dbReference>
<gene>
    <name evidence="10" type="ORF">Ari01nite_81380</name>
</gene>
<dbReference type="SUPFAM" id="SSF53335">
    <property type="entry name" value="S-adenosyl-L-methionine-dependent methyltransferases"/>
    <property type="match status" value="1"/>
</dbReference>
<dbReference type="AlphaFoldDB" id="A0A919MYV1"/>
<reference evidence="10" key="1">
    <citation type="submission" date="2021-01" db="EMBL/GenBank/DDBJ databases">
        <title>Whole genome shotgun sequence of Actinoplanes rishiriensis NBRC 108556.</title>
        <authorList>
            <person name="Komaki H."/>
            <person name="Tamura T."/>
        </authorList>
    </citation>
    <scope>NUCLEOTIDE SEQUENCE</scope>
    <source>
        <strain evidence="10">NBRC 108556</strain>
    </source>
</reference>
<evidence type="ECO:0000256" key="2">
    <source>
        <dbReference type="ARBA" id="ARBA00022691"/>
    </source>
</evidence>
<evidence type="ECO:0000256" key="4">
    <source>
        <dbReference type="ARBA" id="ARBA00034521"/>
    </source>
</evidence>
<dbReference type="Gene3D" id="3.40.50.150">
    <property type="entry name" value="Vaccinia Virus protein VP39"/>
    <property type="match status" value="1"/>
</dbReference>
<evidence type="ECO:0000313" key="10">
    <source>
        <dbReference type="EMBL" id="GIF00674.1"/>
    </source>
</evidence>
<comment type="similarity">
    <text evidence="3">Belongs to the methyltransferase superfamily. Arsenite methyltransferase family.</text>
</comment>
<keyword evidence="11" id="KW-1185">Reference proteome</keyword>
<keyword evidence="1" id="KW-0808">Transferase</keyword>
<comment type="catalytic activity">
    <reaction evidence="7">
        <text>arsenic triglutathione + 2 [thioredoxin]-dithiol + 2 S-adenosyl-L-methionine + H2O = dimethylarsinous acid + 2 [thioredoxin]-disulfide + 3 glutathione + 2 S-adenosyl-L-homocysteine + 2 H(+)</text>
        <dbReference type="Rhea" id="RHEA:69464"/>
        <dbReference type="Rhea" id="RHEA-COMP:10698"/>
        <dbReference type="Rhea" id="RHEA-COMP:10700"/>
        <dbReference type="ChEBI" id="CHEBI:15377"/>
        <dbReference type="ChEBI" id="CHEBI:15378"/>
        <dbReference type="ChEBI" id="CHEBI:23808"/>
        <dbReference type="ChEBI" id="CHEBI:29950"/>
        <dbReference type="ChEBI" id="CHEBI:50058"/>
        <dbReference type="ChEBI" id="CHEBI:57856"/>
        <dbReference type="ChEBI" id="CHEBI:57925"/>
        <dbReference type="ChEBI" id="CHEBI:59789"/>
        <dbReference type="ChEBI" id="CHEBI:183640"/>
        <dbReference type="EC" id="2.1.1.137"/>
    </reaction>
</comment>
<dbReference type="GO" id="GO:0030791">
    <property type="term" value="F:arsenite methyltransferase activity"/>
    <property type="evidence" value="ECO:0007669"/>
    <property type="project" value="UniProtKB-EC"/>
</dbReference>
<dbReference type="RefSeq" id="WP_203788719.1">
    <property type="nucleotide sequence ID" value="NZ_BOMV01000089.1"/>
</dbReference>
<evidence type="ECO:0000256" key="3">
    <source>
        <dbReference type="ARBA" id="ARBA00034487"/>
    </source>
</evidence>
<dbReference type="EMBL" id="BOMV01000089">
    <property type="protein sequence ID" value="GIF00674.1"/>
    <property type="molecule type" value="Genomic_DNA"/>
</dbReference>
<dbReference type="EC" id="2.1.1.137" evidence="4"/>
<evidence type="ECO:0000256" key="7">
    <source>
        <dbReference type="ARBA" id="ARBA00047943"/>
    </source>
</evidence>
<dbReference type="CDD" id="cd02440">
    <property type="entry name" value="AdoMet_MTases"/>
    <property type="match status" value="1"/>
</dbReference>
<dbReference type="PANTHER" id="PTHR43675">
    <property type="entry name" value="ARSENITE METHYLTRANSFERASE"/>
    <property type="match status" value="1"/>
</dbReference>